<dbReference type="AlphaFoldDB" id="A0AAN8S100"/>
<gene>
    <name evidence="1" type="ORF">RUM43_011320</name>
</gene>
<protein>
    <submittedName>
        <fullName evidence="1">Uncharacterized protein</fullName>
    </submittedName>
</protein>
<reference evidence="1 2" key="1">
    <citation type="submission" date="2023-10" db="EMBL/GenBank/DDBJ databases">
        <title>Genomes of two closely related lineages of the louse Polyplax serrata with different host specificities.</title>
        <authorList>
            <person name="Martinu J."/>
            <person name="Tarabai H."/>
            <person name="Stefka J."/>
            <person name="Hypsa V."/>
        </authorList>
    </citation>
    <scope>NUCLEOTIDE SEQUENCE [LARGE SCALE GENOMIC DNA]</scope>
    <source>
        <strain evidence="1">HR10_N</strain>
    </source>
</reference>
<accession>A0AAN8S100</accession>
<comment type="caution">
    <text evidence="1">The sequence shown here is derived from an EMBL/GenBank/DDBJ whole genome shotgun (WGS) entry which is preliminary data.</text>
</comment>
<dbReference type="Proteomes" id="UP001372834">
    <property type="component" value="Unassembled WGS sequence"/>
</dbReference>
<sequence length="121" mass="13980">MRPVKKRLWIVKKRQTVRVRAQRREIPGKKSSLGTLYHLMAQVWRILYSQQQRQQKEPQELGGLKITPTGALQHYKTALKRSLVNILTTAVTLSAFHFSLPKKNIMIGPQRLGMIKHVENG</sequence>
<name>A0AAN8S100_POLSC</name>
<organism evidence="1 2">
    <name type="scientific">Polyplax serrata</name>
    <name type="common">Common mouse louse</name>
    <dbReference type="NCBI Taxonomy" id="468196"/>
    <lineage>
        <taxon>Eukaryota</taxon>
        <taxon>Metazoa</taxon>
        <taxon>Ecdysozoa</taxon>
        <taxon>Arthropoda</taxon>
        <taxon>Hexapoda</taxon>
        <taxon>Insecta</taxon>
        <taxon>Pterygota</taxon>
        <taxon>Neoptera</taxon>
        <taxon>Paraneoptera</taxon>
        <taxon>Psocodea</taxon>
        <taxon>Troctomorpha</taxon>
        <taxon>Phthiraptera</taxon>
        <taxon>Anoplura</taxon>
        <taxon>Polyplacidae</taxon>
        <taxon>Polyplax</taxon>
    </lineage>
</organism>
<evidence type="ECO:0000313" key="1">
    <source>
        <dbReference type="EMBL" id="KAK6621017.1"/>
    </source>
</evidence>
<proteinExistence type="predicted"/>
<dbReference type="EMBL" id="JAWJWE010000039">
    <property type="protein sequence ID" value="KAK6621017.1"/>
    <property type="molecule type" value="Genomic_DNA"/>
</dbReference>
<evidence type="ECO:0000313" key="2">
    <source>
        <dbReference type="Proteomes" id="UP001372834"/>
    </source>
</evidence>